<keyword evidence="2" id="KW-0449">Lipoprotein</keyword>
<name>A0ABW0QSG1_9GAMM</name>
<dbReference type="NCBIfam" id="TIGR01845">
    <property type="entry name" value="outer_NodT"/>
    <property type="match status" value="1"/>
</dbReference>
<keyword evidence="5" id="KW-1185">Reference proteome</keyword>
<evidence type="ECO:0000256" key="2">
    <source>
        <dbReference type="RuleBase" id="RU362097"/>
    </source>
</evidence>
<dbReference type="Gene3D" id="1.20.1600.10">
    <property type="entry name" value="Outer membrane efflux proteins (OEP)"/>
    <property type="match status" value="1"/>
</dbReference>
<gene>
    <name evidence="4" type="ORF">ACFPPA_18585</name>
</gene>
<dbReference type="InterPro" id="IPR010131">
    <property type="entry name" value="MdtP/NodT-like"/>
</dbReference>
<dbReference type="Gene3D" id="2.20.200.10">
    <property type="entry name" value="Outer membrane efflux proteins (OEP)"/>
    <property type="match status" value="1"/>
</dbReference>
<keyword evidence="2" id="KW-0564">Palmitate</keyword>
<protein>
    <submittedName>
        <fullName evidence="4">Efflux transporter outer membrane subunit</fullName>
    </submittedName>
</protein>
<dbReference type="Pfam" id="PF02321">
    <property type="entry name" value="OEP"/>
    <property type="match status" value="2"/>
</dbReference>
<proteinExistence type="inferred from homology"/>
<dbReference type="InterPro" id="IPR003423">
    <property type="entry name" value="OMP_efflux"/>
</dbReference>
<dbReference type="RefSeq" id="WP_377322672.1">
    <property type="nucleotide sequence ID" value="NZ_JBHSNF010000006.1"/>
</dbReference>
<comment type="subcellular location">
    <subcellularLocation>
        <location evidence="2">Cell outer membrane</location>
        <topology evidence="2">Lipid-anchor</topology>
    </subcellularLocation>
</comment>
<sequence length="543" mass="57217">MNETWVDVLARVRGGRAQRADGVSRLRDGLPSALRCGGAALLLLLAGCAVGPDFSKPSAPDVHGYTRRPLPATLASADVAGGQAQQFVEGGDIPADWWTLFHSPPLNALIEQALAHNADLKAAQAALAVARENTKAGRGAYYPNVSAGFSASREQDPPGALAAVPSNNAFLYNLFTPQVSVSYVADVFGLNRRTVESLQAQQQAVRFQMLATRITLSTNVVAAAVQQASLRAQIEATRELIAINTKMVKILRYQLAKGYAGRLDLAAQESQLAQLQSTLPPLLTQLAQQDDLLAVLAGRFPSQAEAQTFDLASLQLPQQLPLSLPSALVAQRPDVGQAEANMHAASAQIGVAIANRLPNITLSANAGSTALAINQLFKSGTGFWSVGADLAAPIFQGGTLLHQERAAKAAYVQAAEQYRGTVLTAFQNVADTLAALQHDAEGLQAAAHAADAAKVTLDLSQRQYKDGYAGYLSLLSAEQGYQQARIALVQAQASRYADTAALFQALGGGWWHAADAGQSDAVPSEPDPTHAGHAPTTRDSDEK</sequence>
<dbReference type="EMBL" id="JBHSNF010000006">
    <property type="protein sequence ID" value="MFC5527758.1"/>
    <property type="molecule type" value="Genomic_DNA"/>
</dbReference>
<accession>A0ABW0QSG1</accession>
<comment type="caution">
    <text evidence="4">The sequence shown here is derived from an EMBL/GenBank/DDBJ whole genome shotgun (WGS) entry which is preliminary data.</text>
</comment>
<feature type="region of interest" description="Disordered" evidence="3">
    <location>
        <begin position="516"/>
        <end position="543"/>
    </location>
</feature>
<comment type="similarity">
    <text evidence="1 2">Belongs to the outer membrane factor (OMF) (TC 1.B.17) family.</text>
</comment>
<dbReference type="PANTHER" id="PTHR30203:SF33">
    <property type="entry name" value="BLR4455 PROTEIN"/>
    <property type="match status" value="1"/>
</dbReference>
<evidence type="ECO:0000313" key="5">
    <source>
        <dbReference type="Proteomes" id="UP001596114"/>
    </source>
</evidence>
<dbReference type="SUPFAM" id="SSF56954">
    <property type="entry name" value="Outer membrane efflux proteins (OEP)"/>
    <property type="match status" value="1"/>
</dbReference>
<dbReference type="PANTHER" id="PTHR30203">
    <property type="entry name" value="OUTER MEMBRANE CATION EFFLUX PROTEIN"/>
    <property type="match status" value="1"/>
</dbReference>
<evidence type="ECO:0000256" key="1">
    <source>
        <dbReference type="ARBA" id="ARBA00007613"/>
    </source>
</evidence>
<reference evidence="5" key="1">
    <citation type="journal article" date="2019" name="Int. J. Syst. Evol. Microbiol.">
        <title>The Global Catalogue of Microorganisms (GCM) 10K type strain sequencing project: providing services to taxonomists for standard genome sequencing and annotation.</title>
        <authorList>
            <consortium name="The Broad Institute Genomics Platform"/>
            <consortium name="The Broad Institute Genome Sequencing Center for Infectious Disease"/>
            <person name="Wu L."/>
            <person name="Ma J."/>
        </authorList>
    </citation>
    <scope>NUCLEOTIDE SEQUENCE [LARGE SCALE GENOMIC DNA]</scope>
    <source>
        <strain evidence="5">CGMCC 1.16619</strain>
    </source>
</reference>
<keyword evidence="2" id="KW-0812">Transmembrane</keyword>
<evidence type="ECO:0000313" key="4">
    <source>
        <dbReference type="EMBL" id="MFC5527758.1"/>
    </source>
</evidence>
<keyword evidence="2" id="KW-1134">Transmembrane beta strand</keyword>
<keyword evidence="2" id="KW-0472">Membrane</keyword>
<evidence type="ECO:0000256" key="3">
    <source>
        <dbReference type="SAM" id="MobiDB-lite"/>
    </source>
</evidence>
<organism evidence="4 5">
    <name type="scientific">Rhodanobacter ginsengisoli</name>
    <dbReference type="NCBI Taxonomy" id="418646"/>
    <lineage>
        <taxon>Bacteria</taxon>
        <taxon>Pseudomonadati</taxon>
        <taxon>Pseudomonadota</taxon>
        <taxon>Gammaproteobacteria</taxon>
        <taxon>Lysobacterales</taxon>
        <taxon>Rhodanobacteraceae</taxon>
        <taxon>Rhodanobacter</taxon>
    </lineage>
</organism>
<dbReference type="Proteomes" id="UP001596114">
    <property type="component" value="Unassembled WGS sequence"/>
</dbReference>